<sequence>MNRTRNISFYLGCSLVTFFVVIALFAPVLSPYDPAVIGIPYLPPSPEHWLGTNDIGQDIFSELIYGTRASVFIGVVAALIITVVGTCLGIAAVLFGGLVDRLISAMIDAALSLPDLPLAFVIAAYLSSGTGSLLLCICVPFPVSWTVKMKKKQNETQDIFSYHTQATGCSDKARAKASGGRQPIEECGRTGL</sequence>
<evidence type="ECO:0000256" key="3">
    <source>
        <dbReference type="ARBA" id="ARBA00022475"/>
    </source>
</evidence>
<keyword evidence="2" id="KW-0813">Transport</keyword>
<comment type="caution">
    <text evidence="9">The sequence shown here is derived from an EMBL/GenBank/DDBJ whole genome shotgun (WGS) entry which is preliminary data.</text>
</comment>
<dbReference type="Pfam" id="PF12911">
    <property type="entry name" value="OppC_N"/>
    <property type="match status" value="1"/>
</dbReference>
<feature type="domain" description="Oligopeptide transport permease C-like N-terminal" evidence="8">
    <location>
        <begin position="5"/>
        <end position="44"/>
    </location>
</feature>
<feature type="transmembrane region" description="Helical" evidence="7">
    <location>
        <begin position="131"/>
        <end position="147"/>
    </location>
</feature>
<dbReference type="CDD" id="cd06261">
    <property type="entry name" value="TM_PBP2"/>
    <property type="match status" value="1"/>
</dbReference>
<dbReference type="Proteomes" id="UP000053433">
    <property type="component" value="Unassembled WGS sequence"/>
</dbReference>
<keyword evidence="6 7" id="KW-0472">Membrane</keyword>
<comment type="subcellular location">
    <subcellularLocation>
        <location evidence="1">Cell membrane</location>
        <topology evidence="1">Multi-pass membrane protein</topology>
    </subcellularLocation>
</comment>
<dbReference type="InterPro" id="IPR025966">
    <property type="entry name" value="OppC_N"/>
</dbReference>
<keyword evidence="4 7" id="KW-0812">Transmembrane</keyword>
<dbReference type="SUPFAM" id="SSF161098">
    <property type="entry name" value="MetI-like"/>
    <property type="match status" value="1"/>
</dbReference>
<keyword evidence="3" id="KW-1003">Cell membrane</keyword>
<evidence type="ECO:0000256" key="6">
    <source>
        <dbReference type="ARBA" id="ARBA00023136"/>
    </source>
</evidence>
<dbReference type="PANTHER" id="PTHR43386">
    <property type="entry name" value="OLIGOPEPTIDE TRANSPORT SYSTEM PERMEASE PROTEIN APPC"/>
    <property type="match status" value="1"/>
</dbReference>
<feature type="transmembrane region" description="Helical" evidence="7">
    <location>
        <begin position="102"/>
        <end position="125"/>
    </location>
</feature>
<evidence type="ECO:0000256" key="5">
    <source>
        <dbReference type="ARBA" id="ARBA00022989"/>
    </source>
</evidence>
<evidence type="ECO:0000256" key="4">
    <source>
        <dbReference type="ARBA" id="ARBA00022692"/>
    </source>
</evidence>
<dbReference type="EMBL" id="LMUA01000037">
    <property type="protein sequence ID" value="KUE74906.1"/>
    <property type="molecule type" value="Genomic_DNA"/>
</dbReference>
<proteinExistence type="predicted"/>
<evidence type="ECO:0000313" key="9">
    <source>
        <dbReference type="EMBL" id="KUE74906.1"/>
    </source>
</evidence>
<dbReference type="GO" id="GO:0005886">
    <property type="term" value="C:plasma membrane"/>
    <property type="evidence" value="ECO:0007669"/>
    <property type="project" value="UniProtKB-SubCell"/>
</dbReference>
<keyword evidence="5 7" id="KW-1133">Transmembrane helix</keyword>
<dbReference type="RefSeq" id="WP_058723853.1">
    <property type="nucleotide sequence ID" value="NZ_LMUA01000037.1"/>
</dbReference>
<evidence type="ECO:0000256" key="2">
    <source>
        <dbReference type="ARBA" id="ARBA00022448"/>
    </source>
</evidence>
<feature type="transmembrane region" description="Helical" evidence="7">
    <location>
        <begin position="71"/>
        <end position="95"/>
    </location>
</feature>
<evidence type="ECO:0000256" key="7">
    <source>
        <dbReference type="SAM" id="Phobius"/>
    </source>
</evidence>
<name>A0A0W7TM32_9FIRM</name>
<evidence type="ECO:0000313" key="10">
    <source>
        <dbReference type="Proteomes" id="UP000053433"/>
    </source>
</evidence>
<accession>A0A0W7TM32</accession>
<dbReference type="InterPro" id="IPR035906">
    <property type="entry name" value="MetI-like_sf"/>
</dbReference>
<dbReference type="PANTHER" id="PTHR43386:SF1">
    <property type="entry name" value="D,D-DIPEPTIDE TRANSPORT SYSTEM PERMEASE PROTEIN DDPC-RELATED"/>
    <property type="match status" value="1"/>
</dbReference>
<dbReference type="GO" id="GO:0055085">
    <property type="term" value="P:transmembrane transport"/>
    <property type="evidence" value="ECO:0007669"/>
    <property type="project" value="InterPro"/>
</dbReference>
<protein>
    <recommendedName>
        <fullName evidence="8">Oligopeptide transport permease C-like N-terminal domain-containing protein</fullName>
    </recommendedName>
</protein>
<evidence type="ECO:0000259" key="8">
    <source>
        <dbReference type="Pfam" id="PF12911"/>
    </source>
</evidence>
<feature type="transmembrane region" description="Helical" evidence="7">
    <location>
        <begin position="7"/>
        <end position="26"/>
    </location>
</feature>
<dbReference type="AlphaFoldDB" id="A0A0W7TM32"/>
<evidence type="ECO:0000256" key="1">
    <source>
        <dbReference type="ARBA" id="ARBA00004651"/>
    </source>
</evidence>
<dbReference type="InterPro" id="IPR050366">
    <property type="entry name" value="BP-dependent_transpt_permease"/>
</dbReference>
<gene>
    <name evidence="9" type="ORF">ASJ35_16755</name>
</gene>
<organism evidence="9 10">
    <name type="scientific">Ruthenibacterium lactatiformans</name>
    <dbReference type="NCBI Taxonomy" id="1550024"/>
    <lineage>
        <taxon>Bacteria</taxon>
        <taxon>Bacillati</taxon>
        <taxon>Bacillota</taxon>
        <taxon>Clostridia</taxon>
        <taxon>Eubacteriales</taxon>
        <taxon>Oscillospiraceae</taxon>
        <taxon>Ruthenibacterium</taxon>
    </lineage>
</organism>
<dbReference type="InterPro" id="IPR000515">
    <property type="entry name" value="MetI-like"/>
</dbReference>
<reference evidence="9 10" key="1">
    <citation type="submission" date="2015-10" db="EMBL/GenBank/DDBJ databases">
        <title>A novel member of the family Ruminococcaceae isolated from human faeces.</title>
        <authorList>
            <person name="Shkoporov A.N."/>
            <person name="Chaplin A.V."/>
            <person name="Motuzova O.V."/>
            <person name="Kafarskaia L.I."/>
            <person name="Efimov B.A."/>
        </authorList>
    </citation>
    <scope>NUCLEOTIDE SEQUENCE [LARGE SCALE GENOMIC DNA]</scope>
    <source>
        <strain evidence="9 10">668</strain>
    </source>
</reference>